<protein>
    <submittedName>
        <fullName evidence="8">ATP-binding cassette domain-containing protein</fullName>
    </submittedName>
</protein>
<evidence type="ECO:0000256" key="3">
    <source>
        <dbReference type="ARBA" id="ARBA00022448"/>
    </source>
</evidence>
<evidence type="ECO:0000256" key="6">
    <source>
        <dbReference type="ARBA" id="ARBA00023251"/>
    </source>
</evidence>
<evidence type="ECO:0000256" key="2">
    <source>
        <dbReference type="ARBA" id="ARBA00005417"/>
    </source>
</evidence>
<dbReference type="InterPro" id="IPR003593">
    <property type="entry name" value="AAA+_ATPase"/>
</dbReference>
<proteinExistence type="inferred from homology"/>
<sequence length="256" mass="28463">MPSAELKITDLSVDLGRRRVLHDVNMAISSSSGVTVLVGSNGSGKSTLLRSVMGILKRNRAGQIHVAGYAVPGEVRQARRHLGYLPQHSSFPGRSKVQQALDYAAWLQMMTPTKTRERVESLLDDLDLNHVRDRRIETLSGGTLQRVLLAQAVIHEPMFILLDEPTVGLDLTQQASFRKVISTLAKHSSIVISTHHIEDVDQLADRVVVLFEGRIIWEGNTTELEHLSDDKHLVDRRSRLESSLADLMISGQGENR</sequence>
<accession>A0AA47IM50</accession>
<comment type="subcellular location">
    <subcellularLocation>
        <location evidence="1">Cell membrane</location>
        <topology evidence="1">Peripheral membrane protein</topology>
    </subcellularLocation>
</comment>
<keyword evidence="5 8" id="KW-0067">ATP-binding</keyword>
<dbReference type="GO" id="GO:0005886">
    <property type="term" value="C:plasma membrane"/>
    <property type="evidence" value="ECO:0007669"/>
    <property type="project" value="UniProtKB-SubCell"/>
</dbReference>
<dbReference type="EMBL" id="CP113787">
    <property type="protein sequence ID" value="WAL41820.1"/>
    <property type="molecule type" value="Genomic_DNA"/>
</dbReference>
<reference evidence="8" key="1">
    <citation type="submission" date="2022-11" db="EMBL/GenBank/DDBJ databases">
        <title>Dental biofilm bacteria. Genome sequencing and assembly.</title>
        <authorList>
            <person name="Robertsson C."/>
        </authorList>
    </citation>
    <scope>NUCLEOTIDE SEQUENCE</scope>
    <source>
        <strain evidence="8">CW</strain>
    </source>
</reference>
<evidence type="ECO:0000256" key="5">
    <source>
        <dbReference type="ARBA" id="ARBA00022840"/>
    </source>
</evidence>
<name>A0AA47IM50_ACTNA</name>
<dbReference type="GO" id="GO:0046677">
    <property type="term" value="P:response to antibiotic"/>
    <property type="evidence" value="ECO:0007669"/>
    <property type="project" value="UniProtKB-KW"/>
</dbReference>
<evidence type="ECO:0000256" key="1">
    <source>
        <dbReference type="ARBA" id="ARBA00004202"/>
    </source>
</evidence>
<dbReference type="GO" id="GO:0005524">
    <property type="term" value="F:ATP binding"/>
    <property type="evidence" value="ECO:0007669"/>
    <property type="project" value="UniProtKB-KW"/>
</dbReference>
<evidence type="ECO:0000313" key="8">
    <source>
        <dbReference type="EMBL" id="WAL41820.1"/>
    </source>
</evidence>
<dbReference type="PROSITE" id="PS50893">
    <property type="entry name" value="ABC_TRANSPORTER_2"/>
    <property type="match status" value="1"/>
</dbReference>
<dbReference type="SMART" id="SM00382">
    <property type="entry name" value="AAA"/>
    <property type="match status" value="1"/>
</dbReference>
<evidence type="ECO:0000313" key="9">
    <source>
        <dbReference type="Proteomes" id="UP001163127"/>
    </source>
</evidence>
<keyword evidence="6" id="KW-0046">Antibiotic resistance</keyword>
<dbReference type="InterPro" id="IPR050763">
    <property type="entry name" value="ABC_transporter_ATP-binding"/>
</dbReference>
<keyword evidence="3" id="KW-0813">Transport</keyword>
<gene>
    <name evidence="8" type="ORF">OFA60_06955</name>
</gene>
<dbReference type="GO" id="GO:0016887">
    <property type="term" value="F:ATP hydrolysis activity"/>
    <property type="evidence" value="ECO:0007669"/>
    <property type="project" value="InterPro"/>
</dbReference>
<dbReference type="Pfam" id="PF00005">
    <property type="entry name" value="ABC_tran"/>
    <property type="match status" value="1"/>
</dbReference>
<keyword evidence="4" id="KW-0547">Nucleotide-binding</keyword>
<evidence type="ECO:0000259" key="7">
    <source>
        <dbReference type="PROSITE" id="PS50893"/>
    </source>
</evidence>
<evidence type="ECO:0000256" key="4">
    <source>
        <dbReference type="ARBA" id="ARBA00022741"/>
    </source>
</evidence>
<dbReference type="RefSeq" id="WP_256700451.1">
    <property type="nucleotide sequence ID" value="NZ_PKKP01000001.1"/>
</dbReference>
<dbReference type="InterPro" id="IPR003439">
    <property type="entry name" value="ABC_transporter-like_ATP-bd"/>
</dbReference>
<comment type="similarity">
    <text evidence="2">Belongs to the ABC transporter superfamily.</text>
</comment>
<dbReference type="PANTHER" id="PTHR42711:SF5">
    <property type="entry name" value="ABC TRANSPORTER ATP-BINDING PROTEIN NATA"/>
    <property type="match status" value="1"/>
</dbReference>
<dbReference type="InterPro" id="IPR027417">
    <property type="entry name" value="P-loop_NTPase"/>
</dbReference>
<dbReference type="Gene3D" id="3.40.50.300">
    <property type="entry name" value="P-loop containing nucleotide triphosphate hydrolases"/>
    <property type="match status" value="1"/>
</dbReference>
<dbReference type="AlphaFoldDB" id="A0AA47IM50"/>
<dbReference type="PANTHER" id="PTHR42711">
    <property type="entry name" value="ABC TRANSPORTER ATP-BINDING PROTEIN"/>
    <property type="match status" value="1"/>
</dbReference>
<feature type="domain" description="ABC transporter" evidence="7">
    <location>
        <begin position="6"/>
        <end position="237"/>
    </location>
</feature>
<dbReference type="Proteomes" id="UP001163127">
    <property type="component" value="Chromosome"/>
</dbReference>
<organism evidence="8 9">
    <name type="scientific">Actinomyces naeslundii</name>
    <dbReference type="NCBI Taxonomy" id="1655"/>
    <lineage>
        <taxon>Bacteria</taxon>
        <taxon>Bacillati</taxon>
        <taxon>Actinomycetota</taxon>
        <taxon>Actinomycetes</taxon>
        <taxon>Actinomycetales</taxon>
        <taxon>Actinomycetaceae</taxon>
        <taxon>Actinomyces</taxon>
    </lineage>
</organism>
<dbReference type="SUPFAM" id="SSF52540">
    <property type="entry name" value="P-loop containing nucleoside triphosphate hydrolases"/>
    <property type="match status" value="1"/>
</dbReference>